<gene>
    <name evidence="1" type="ORF">METZ01_LOCUS390025</name>
</gene>
<accession>A0A382UU18</accession>
<sequence>MEQVMFSWATGQEWFGIASTIVVCANAVTMTLKDDYAERLPIIGKIWPILNWLALNIAKNKNDAKGA</sequence>
<protein>
    <submittedName>
        <fullName evidence="1">Uncharacterized protein</fullName>
    </submittedName>
</protein>
<name>A0A382UU18_9ZZZZ</name>
<dbReference type="AlphaFoldDB" id="A0A382UU18"/>
<reference evidence="1" key="1">
    <citation type="submission" date="2018-05" db="EMBL/GenBank/DDBJ databases">
        <authorList>
            <person name="Lanie J.A."/>
            <person name="Ng W.-L."/>
            <person name="Kazmierczak K.M."/>
            <person name="Andrzejewski T.M."/>
            <person name="Davidsen T.M."/>
            <person name="Wayne K.J."/>
            <person name="Tettelin H."/>
            <person name="Glass J.I."/>
            <person name="Rusch D."/>
            <person name="Podicherti R."/>
            <person name="Tsui H.-C.T."/>
            <person name="Winkler M.E."/>
        </authorList>
    </citation>
    <scope>NUCLEOTIDE SEQUENCE</scope>
</reference>
<evidence type="ECO:0000313" key="1">
    <source>
        <dbReference type="EMBL" id="SVD37171.1"/>
    </source>
</evidence>
<dbReference type="EMBL" id="UINC01146447">
    <property type="protein sequence ID" value="SVD37171.1"/>
    <property type="molecule type" value="Genomic_DNA"/>
</dbReference>
<organism evidence="1">
    <name type="scientific">marine metagenome</name>
    <dbReference type="NCBI Taxonomy" id="408172"/>
    <lineage>
        <taxon>unclassified sequences</taxon>
        <taxon>metagenomes</taxon>
        <taxon>ecological metagenomes</taxon>
    </lineage>
</organism>
<proteinExistence type="predicted"/>